<dbReference type="GeneID" id="85351138"/>
<dbReference type="PANTHER" id="PTHR42673:SF4">
    <property type="entry name" value="MALEYLACETOACETATE ISOMERASE"/>
    <property type="match status" value="1"/>
</dbReference>
<dbReference type="EMBL" id="JAUEPS010000019">
    <property type="protein sequence ID" value="KAK0457939.1"/>
    <property type="molecule type" value="Genomic_DNA"/>
</dbReference>
<dbReference type="InterPro" id="IPR036249">
    <property type="entry name" value="Thioredoxin-like_sf"/>
</dbReference>
<name>A0AA39N5B0_ARMTA</name>
<evidence type="ECO:0000259" key="1">
    <source>
        <dbReference type="PROSITE" id="PS50404"/>
    </source>
</evidence>
<dbReference type="InterPro" id="IPR004045">
    <property type="entry name" value="Glutathione_S-Trfase_N"/>
</dbReference>
<dbReference type="Gene3D" id="3.40.30.10">
    <property type="entry name" value="Glutaredoxin"/>
    <property type="match status" value="1"/>
</dbReference>
<dbReference type="Pfam" id="PF13409">
    <property type="entry name" value="GST_N_2"/>
    <property type="match status" value="1"/>
</dbReference>
<dbReference type="Proteomes" id="UP001175211">
    <property type="component" value="Unassembled WGS sequence"/>
</dbReference>
<dbReference type="SUPFAM" id="SSF52833">
    <property type="entry name" value="Thioredoxin-like"/>
    <property type="match status" value="1"/>
</dbReference>
<dbReference type="RefSeq" id="XP_060330231.1">
    <property type="nucleotide sequence ID" value="XM_060467590.1"/>
</dbReference>
<dbReference type="InterPro" id="IPR054416">
    <property type="entry name" value="GST_UstS-like_C"/>
</dbReference>
<gene>
    <name evidence="2" type="ORF">EV420DRAFT_1270751</name>
</gene>
<keyword evidence="3" id="KW-1185">Reference proteome</keyword>
<feature type="domain" description="GST N-terminal" evidence="1">
    <location>
        <begin position="7"/>
        <end position="99"/>
    </location>
</feature>
<reference evidence="2" key="1">
    <citation type="submission" date="2023-06" db="EMBL/GenBank/DDBJ databases">
        <authorList>
            <consortium name="Lawrence Berkeley National Laboratory"/>
            <person name="Ahrendt S."/>
            <person name="Sahu N."/>
            <person name="Indic B."/>
            <person name="Wong-Bajracharya J."/>
            <person name="Merenyi Z."/>
            <person name="Ke H.-M."/>
            <person name="Monk M."/>
            <person name="Kocsube S."/>
            <person name="Drula E."/>
            <person name="Lipzen A."/>
            <person name="Balint B."/>
            <person name="Henrissat B."/>
            <person name="Andreopoulos B."/>
            <person name="Martin F.M."/>
            <person name="Harder C.B."/>
            <person name="Rigling D."/>
            <person name="Ford K.L."/>
            <person name="Foster G.D."/>
            <person name="Pangilinan J."/>
            <person name="Papanicolaou A."/>
            <person name="Barry K."/>
            <person name="LaButti K."/>
            <person name="Viragh M."/>
            <person name="Koriabine M."/>
            <person name="Yan M."/>
            <person name="Riley R."/>
            <person name="Champramary S."/>
            <person name="Plett K.L."/>
            <person name="Tsai I.J."/>
            <person name="Slot J."/>
            <person name="Sipos G."/>
            <person name="Plett J."/>
            <person name="Nagy L.G."/>
            <person name="Grigoriev I.V."/>
        </authorList>
    </citation>
    <scope>NUCLEOTIDE SEQUENCE</scope>
    <source>
        <strain evidence="2">CCBAS 213</strain>
    </source>
</reference>
<sequence>MIALYDLPTKAADSPGSMNTWRTRYALNLKNLPYQTVYVELPDVEALAKRIGAAPTSTKSDGVSPFYTIPIIQDDSTGAVVSESAAIAAYLDKTYSSSGPVLIPPGTMTLQLVFSDTVTGIFSPFRPFFISGIMAKMNDATAVYLSKTRLGGALKVEAPKGEELEKLRASAKENFGKMSKWFEDNEGDFVMGKEPCFADTVICGYLWFMRRMVGEESEEWKDIVTWNDGRWGRYLEIFKPYEKIL</sequence>
<dbReference type="PROSITE" id="PS50404">
    <property type="entry name" value="GST_NTER"/>
    <property type="match status" value="1"/>
</dbReference>
<dbReference type="GO" id="GO:0016034">
    <property type="term" value="F:maleylacetoacetate isomerase activity"/>
    <property type="evidence" value="ECO:0007669"/>
    <property type="project" value="TreeGrafter"/>
</dbReference>
<proteinExistence type="predicted"/>
<dbReference type="Pfam" id="PF22041">
    <property type="entry name" value="GST_C_7"/>
    <property type="match status" value="1"/>
</dbReference>
<dbReference type="PANTHER" id="PTHR42673">
    <property type="entry name" value="MALEYLACETOACETATE ISOMERASE"/>
    <property type="match status" value="1"/>
</dbReference>
<dbReference type="InterPro" id="IPR036282">
    <property type="entry name" value="Glutathione-S-Trfase_C_sf"/>
</dbReference>
<comment type="caution">
    <text evidence="2">The sequence shown here is derived from an EMBL/GenBank/DDBJ whole genome shotgun (WGS) entry which is preliminary data.</text>
</comment>
<dbReference type="Gene3D" id="1.20.1050.10">
    <property type="match status" value="1"/>
</dbReference>
<evidence type="ECO:0000313" key="3">
    <source>
        <dbReference type="Proteomes" id="UP001175211"/>
    </source>
</evidence>
<accession>A0AA39N5B0</accession>
<dbReference type="AlphaFoldDB" id="A0AA39N5B0"/>
<organism evidence="2 3">
    <name type="scientific">Armillaria tabescens</name>
    <name type="common">Ringless honey mushroom</name>
    <name type="synonym">Agaricus tabescens</name>
    <dbReference type="NCBI Taxonomy" id="1929756"/>
    <lineage>
        <taxon>Eukaryota</taxon>
        <taxon>Fungi</taxon>
        <taxon>Dikarya</taxon>
        <taxon>Basidiomycota</taxon>
        <taxon>Agaricomycotina</taxon>
        <taxon>Agaricomycetes</taxon>
        <taxon>Agaricomycetidae</taxon>
        <taxon>Agaricales</taxon>
        <taxon>Marasmiineae</taxon>
        <taxon>Physalacriaceae</taxon>
        <taxon>Desarmillaria</taxon>
    </lineage>
</organism>
<dbReference type="GO" id="GO:0004364">
    <property type="term" value="F:glutathione transferase activity"/>
    <property type="evidence" value="ECO:0007669"/>
    <property type="project" value="TreeGrafter"/>
</dbReference>
<dbReference type="GO" id="GO:0006559">
    <property type="term" value="P:L-phenylalanine catabolic process"/>
    <property type="evidence" value="ECO:0007669"/>
    <property type="project" value="TreeGrafter"/>
</dbReference>
<evidence type="ECO:0000313" key="2">
    <source>
        <dbReference type="EMBL" id="KAK0457939.1"/>
    </source>
</evidence>
<dbReference type="SUPFAM" id="SSF47616">
    <property type="entry name" value="GST C-terminal domain-like"/>
    <property type="match status" value="1"/>
</dbReference>
<dbReference type="GO" id="GO:0006749">
    <property type="term" value="P:glutathione metabolic process"/>
    <property type="evidence" value="ECO:0007669"/>
    <property type="project" value="TreeGrafter"/>
</dbReference>
<protein>
    <recommendedName>
        <fullName evidence="1">GST N-terminal domain-containing protein</fullName>
    </recommendedName>
</protein>